<evidence type="ECO:0000256" key="4">
    <source>
        <dbReference type="ARBA" id="ARBA00023186"/>
    </source>
</evidence>
<evidence type="ECO:0000256" key="7">
    <source>
        <dbReference type="SAM" id="Phobius"/>
    </source>
</evidence>
<dbReference type="SMART" id="SM00271">
    <property type="entry name" value="DnaJ"/>
    <property type="match status" value="1"/>
</dbReference>
<evidence type="ECO:0000256" key="2">
    <source>
        <dbReference type="ARBA" id="ARBA00023136"/>
    </source>
</evidence>
<keyword evidence="5" id="KW-0449">Lipoprotein</keyword>
<dbReference type="OrthoDB" id="10250354at2759"/>
<dbReference type="OMA" id="MNEVERQ"/>
<sequence length="371" mass="41408">MANFFLHALILGPLVRYLTSPARNWSQRTGMALAVAVLALVAMNEIQRPEENCYELLGLDPAGTITKGDMSRAYRQASLQYHPDRNPTPEGEAMFMKIAQCQELLSDPQRRRIYDRFGAVSNEQMAAMDESLYTMMASVSMIKYFIEFILGLLFTATSDLNAARYWITLYLLFTFTCEILMKFIGYGGMFSFVPVLGSFRTFEKVEALKDLFPAILSGSILLSRALYVDRKRGMQYVLAHVVKSNNDMAVYVKARADDPLKGGKSTVPDAAAKTMMGGHNVEIASMLEPADGHQPKNTQPFMDHTVVSGKETQPHSEQEQSSEGPQMGIRQAQPPSTFQRILNFIFWLYVVNQVVILVKSLFGTGAPPEGP</sequence>
<feature type="region of interest" description="Disordered" evidence="6">
    <location>
        <begin position="307"/>
        <end position="331"/>
    </location>
</feature>
<dbReference type="Proteomes" id="UP000007800">
    <property type="component" value="Unassembled WGS sequence"/>
</dbReference>
<dbReference type="PANTHER" id="PTHR44027:SF7">
    <property type="entry name" value="DNAJ HOMOLOG SUBFAMILY C MEMBER 5 HOMOLOG"/>
    <property type="match status" value="1"/>
</dbReference>
<dbReference type="Gene3D" id="1.10.287.110">
    <property type="entry name" value="DnaJ domain"/>
    <property type="match status" value="1"/>
</dbReference>
<evidence type="ECO:0000313" key="10">
    <source>
        <dbReference type="Proteomes" id="UP000007800"/>
    </source>
</evidence>
<dbReference type="PANTHER" id="PTHR44027">
    <property type="entry name" value="DNAJ HOMOLOG SUBFAMILY C MEMBER 5 HOMOLOG"/>
    <property type="match status" value="1"/>
</dbReference>
<protein>
    <submittedName>
        <fullName evidence="9">DNAJ, putative</fullName>
    </submittedName>
</protein>
<feature type="domain" description="J" evidence="8">
    <location>
        <begin position="52"/>
        <end position="118"/>
    </location>
</feature>
<keyword evidence="10" id="KW-1185">Reference proteome</keyword>
<keyword evidence="2 7" id="KW-0472">Membrane</keyword>
<keyword evidence="3" id="KW-0564">Palmitate</keyword>
<evidence type="ECO:0000256" key="1">
    <source>
        <dbReference type="ARBA" id="ARBA00004635"/>
    </source>
</evidence>
<evidence type="ECO:0000256" key="3">
    <source>
        <dbReference type="ARBA" id="ARBA00023139"/>
    </source>
</evidence>
<organism evidence="10">
    <name type="scientific">Perkinsus marinus (strain ATCC 50983 / TXsc)</name>
    <dbReference type="NCBI Taxonomy" id="423536"/>
    <lineage>
        <taxon>Eukaryota</taxon>
        <taxon>Sar</taxon>
        <taxon>Alveolata</taxon>
        <taxon>Perkinsozoa</taxon>
        <taxon>Perkinsea</taxon>
        <taxon>Perkinsida</taxon>
        <taxon>Perkinsidae</taxon>
        <taxon>Perkinsus</taxon>
    </lineage>
</organism>
<feature type="transmembrane region" description="Helical" evidence="7">
    <location>
        <begin position="211"/>
        <end position="228"/>
    </location>
</feature>
<dbReference type="PRINTS" id="PR00625">
    <property type="entry name" value="JDOMAIN"/>
</dbReference>
<gene>
    <name evidence="9" type="ORF">Pmar_PMAR003980</name>
</gene>
<dbReference type="CDD" id="cd06257">
    <property type="entry name" value="DnaJ"/>
    <property type="match status" value="1"/>
</dbReference>
<dbReference type="PROSITE" id="PS50076">
    <property type="entry name" value="DNAJ_2"/>
    <property type="match status" value="1"/>
</dbReference>
<evidence type="ECO:0000256" key="6">
    <source>
        <dbReference type="SAM" id="MobiDB-lite"/>
    </source>
</evidence>
<proteinExistence type="predicted"/>
<dbReference type="GeneID" id="9056622"/>
<dbReference type="InterPro" id="IPR001623">
    <property type="entry name" value="DnaJ_domain"/>
</dbReference>
<dbReference type="InterPro" id="IPR036869">
    <property type="entry name" value="J_dom_sf"/>
</dbReference>
<dbReference type="Pfam" id="PF00226">
    <property type="entry name" value="DnaJ"/>
    <property type="match status" value="1"/>
</dbReference>
<dbReference type="SUPFAM" id="SSF46565">
    <property type="entry name" value="Chaperone J-domain"/>
    <property type="match status" value="1"/>
</dbReference>
<keyword evidence="7" id="KW-0812">Transmembrane</keyword>
<dbReference type="GO" id="GO:0016020">
    <property type="term" value="C:membrane"/>
    <property type="evidence" value="ECO:0007669"/>
    <property type="project" value="UniProtKB-SubCell"/>
</dbReference>
<accession>C5L944</accession>
<reference evidence="9 10" key="1">
    <citation type="submission" date="2008-07" db="EMBL/GenBank/DDBJ databases">
        <authorList>
            <person name="El-Sayed N."/>
            <person name="Caler E."/>
            <person name="Inman J."/>
            <person name="Amedeo P."/>
            <person name="Hass B."/>
            <person name="Wortman J."/>
        </authorList>
    </citation>
    <scope>NUCLEOTIDE SEQUENCE [LARGE SCALE GENOMIC DNA]</scope>
    <source>
        <strain evidence="10">ATCC 50983 / TXsc</strain>
    </source>
</reference>
<keyword evidence="4" id="KW-0143">Chaperone</keyword>
<feature type="transmembrane region" description="Helical" evidence="7">
    <location>
        <begin position="167"/>
        <end position="191"/>
    </location>
</feature>
<dbReference type="RefSeq" id="XP_002774941.1">
    <property type="nucleotide sequence ID" value="XM_002774895.1"/>
</dbReference>
<name>C5L944_PERM5</name>
<feature type="transmembrane region" description="Helical" evidence="7">
    <location>
        <begin position="341"/>
        <end position="362"/>
    </location>
</feature>
<evidence type="ECO:0000259" key="8">
    <source>
        <dbReference type="PROSITE" id="PS50076"/>
    </source>
</evidence>
<evidence type="ECO:0000313" key="9">
    <source>
        <dbReference type="EMBL" id="EER06757.1"/>
    </source>
</evidence>
<dbReference type="AlphaFoldDB" id="C5L944"/>
<dbReference type="GO" id="GO:0005737">
    <property type="term" value="C:cytoplasm"/>
    <property type="evidence" value="ECO:0007669"/>
    <property type="project" value="UniProtKB-ARBA"/>
</dbReference>
<dbReference type="InterPro" id="IPR051434">
    <property type="entry name" value="DnaJ_C_subfamily_member5"/>
</dbReference>
<feature type="transmembrane region" description="Helical" evidence="7">
    <location>
        <begin position="132"/>
        <end position="155"/>
    </location>
</feature>
<dbReference type="EMBL" id="GG680347">
    <property type="protein sequence ID" value="EER06757.1"/>
    <property type="molecule type" value="Genomic_DNA"/>
</dbReference>
<evidence type="ECO:0000256" key="5">
    <source>
        <dbReference type="ARBA" id="ARBA00023288"/>
    </source>
</evidence>
<keyword evidence="7" id="KW-1133">Transmembrane helix</keyword>
<comment type="subcellular location">
    <subcellularLocation>
        <location evidence="1">Membrane</location>
        <topology evidence="1">Lipid-anchor</topology>
    </subcellularLocation>
</comment>
<dbReference type="InParanoid" id="C5L944"/>